<dbReference type="OrthoDB" id="125347at2759"/>
<dbReference type="Pfam" id="PF11905">
    <property type="entry name" value="DUF3425"/>
    <property type="match status" value="1"/>
</dbReference>
<evidence type="ECO:0000313" key="2">
    <source>
        <dbReference type="EMBL" id="KAJ5179287.1"/>
    </source>
</evidence>
<evidence type="ECO:0000313" key="3">
    <source>
        <dbReference type="Proteomes" id="UP001146351"/>
    </source>
</evidence>
<gene>
    <name evidence="2" type="ORF">N7492_002497</name>
</gene>
<feature type="region of interest" description="Disordered" evidence="1">
    <location>
        <begin position="26"/>
        <end position="86"/>
    </location>
</feature>
<feature type="compositionally biased region" description="Polar residues" evidence="1">
    <location>
        <begin position="33"/>
        <end position="49"/>
    </location>
</feature>
<dbReference type="PANTHER" id="PTHR38116">
    <property type="entry name" value="CHROMOSOME 7, WHOLE GENOME SHOTGUN SEQUENCE"/>
    <property type="match status" value="1"/>
</dbReference>
<feature type="compositionally biased region" description="Polar residues" evidence="1">
    <location>
        <begin position="69"/>
        <end position="86"/>
    </location>
</feature>
<sequence length="291" mass="33050">MGIFVSEIYSRDISADPDLPRAEERKLRKRVQNRLNQRARTEQSSTLTPKTERKSPITSESSLKRHLNLDSNTQLEAESTITPRARYTSPTTDQLLHLIQYNAFRGLYSNKVTLGTKAIAWSPEGIPEPFDVRFPAFSVVLPVAPGLPENLEPIESQIYQAHSSWISTIPFPEMRRAFIRNETLFSHAEFMNDVIGNLLNPENFTSLPDSSQVLRPKSHLLVSGDANDELTAHRNGLIVWGEPHLVESWEATPGFLQKWAWALEGCEKLIESTNRWRGIRGEEPVHLLYAP</sequence>
<protein>
    <submittedName>
        <fullName evidence="2">Uncharacterized protein</fullName>
    </submittedName>
</protein>
<dbReference type="AlphaFoldDB" id="A0A9W9LWH6"/>
<keyword evidence="3" id="KW-1185">Reference proteome</keyword>
<reference evidence="2" key="1">
    <citation type="submission" date="2022-11" db="EMBL/GenBank/DDBJ databases">
        <authorList>
            <person name="Petersen C."/>
        </authorList>
    </citation>
    <scope>NUCLEOTIDE SEQUENCE</scope>
    <source>
        <strain evidence="2">IBT 21917</strain>
    </source>
</reference>
<reference evidence="2" key="2">
    <citation type="journal article" date="2023" name="IMA Fungus">
        <title>Comparative genomic study of the Penicillium genus elucidates a diverse pangenome and 15 lateral gene transfer events.</title>
        <authorList>
            <person name="Petersen C."/>
            <person name="Sorensen T."/>
            <person name="Nielsen M.R."/>
            <person name="Sondergaard T.E."/>
            <person name="Sorensen J.L."/>
            <person name="Fitzpatrick D.A."/>
            <person name="Frisvad J.C."/>
            <person name="Nielsen K.L."/>
        </authorList>
    </citation>
    <scope>NUCLEOTIDE SEQUENCE</scope>
    <source>
        <strain evidence="2">IBT 21917</strain>
    </source>
</reference>
<dbReference type="PANTHER" id="PTHR38116:SF1">
    <property type="entry name" value="BZIP DOMAIN-CONTAINING PROTEIN"/>
    <property type="match status" value="1"/>
</dbReference>
<name>A0A9W9LWH6_9EURO</name>
<organism evidence="2 3">
    <name type="scientific">Penicillium capsulatum</name>
    <dbReference type="NCBI Taxonomy" id="69766"/>
    <lineage>
        <taxon>Eukaryota</taxon>
        <taxon>Fungi</taxon>
        <taxon>Dikarya</taxon>
        <taxon>Ascomycota</taxon>
        <taxon>Pezizomycotina</taxon>
        <taxon>Eurotiomycetes</taxon>
        <taxon>Eurotiomycetidae</taxon>
        <taxon>Eurotiales</taxon>
        <taxon>Aspergillaceae</taxon>
        <taxon>Penicillium</taxon>
    </lineage>
</organism>
<dbReference type="EMBL" id="JAPQKO010000002">
    <property type="protein sequence ID" value="KAJ5179287.1"/>
    <property type="molecule type" value="Genomic_DNA"/>
</dbReference>
<proteinExistence type="predicted"/>
<comment type="caution">
    <text evidence="2">The sequence shown here is derived from an EMBL/GenBank/DDBJ whole genome shotgun (WGS) entry which is preliminary data.</text>
</comment>
<evidence type="ECO:0000256" key="1">
    <source>
        <dbReference type="SAM" id="MobiDB-lite"/>
    </source>
</evidence>
<dbReference type="Proteomes" id="UP001146351">
    <property type="component" value="Unassembled WGS sequence"/>
</dbReference>
<accession>A0A9W9LWH6</accession>
<dbReference type="InterPro" id="IPR021833">
    <property type="entry name" value="DUF3425"/>
</dbReference>